<keyword evidence="3" id="KW-1185">Reference proteome</keyword>
<dbReference type="Proteomes" id="UP001430356">
    <property type="component" value="Unassembled WGS sequence"/>
</dbReference>
<protein>
    <submittedName>
        <fullName evidence="2">Uncharacterized protein</fullName>
    </submittedName>
</protein>
<reference evidence="2 3" key="1">
    <citation type="journal article" date="2021" name="MBio">
        <title>A New Model Trypanosomatid, Novymonas esmeraldas: Genomic Perception of Its 'Candidatus Pandoraea novymonadis' Endosymbiont.</title>
        <authorList>
            <person name="Zakharova A."/>
            <person name="Saura A."/>
            <person name="Butenko A."/>
            <person name="Podesvova L."/>
            <person name="Warmusova S."/>
            <person name="Kostygov A.Y."/>
            <person name="Nenarokova A."/>
            <person name="Lukes J."/>
            <person name="Opperdoes F.R."/>
            <person name="Yurchenko V."/>
        </authorList>
    </citation>
    <scope>NUCLEOTIDE SEQUENCE [LARGE SCALE GENOMIC DNA]</scope>
    <source>
        <strain evidence="2 3">E262AT.01</strain>
    </source>
</reference>
<dbReference type="AlphaFoldDB" id="A0AAW0F0L6"/>
<sequence>MPAPAKGKKKGSKKPAKIVPDPDAAYRQQLDETWYMPKAARLRALEAYGAAADSAITANTVDVSSPQRDAQREGPISFIRVPDIFRALGLCLTEDQISQITAMTAQIAAPPSPEDGVAEPADPAQVPSGYADRGKLRALLVELLHTRVLAYDPQVLASPHPKFPERVSSVVYSATEKDIRACFSSIWEATGRKVRVAADGTAVRCIAVDQLEELLASAQADVVGTQTLTRKELQDLYFFVMDAKDDVVKEDAFLHCLIHVQ</sequence>
<comment type="caution">
    <text evidence="2">The sequence shown here is derived from an EMBL/GenBank/DDBJ whole genome shotgun (WGS) entry which is preliminary data.</text>
</comment>
<organism evidence="2 3">
    <name type="scientific">Novymonas esmeraldas</name>
    <dbReference type="NCBI Taxonomy" id="1808958"/>
    <lineage>
        <taxon>Eukaryota</taxon>
        <taxon>Discoba</taxon>
        <taxon>Euglenozoa</taxon>
        <taxon>Kinetoplastea</taxon>
        <taxon>Metakinetoplastina</taxon>
        <taxon>Trypanosomatida</taxon>
        <taxon>Trypanosomatidae</taxon>
        <taxon>Novymonas</taxon>
    </lineage>
</organism>
<evidence type="ECO:0000313" key="2">
    <source>
        <dbReference type="EMBL" id="KAK7198941.1"/>
    </source>
</evidence>
<proteinExistence type="predicted"/>
<evidence type="ECO:0000256" key="1">
    <source>
        <dbReference type="SAM" id="MobiDB-lite"/>
    </source>
</evidence>
<feature type="compositionally biased region" description="Basic residues" evidence="1">
    <location>
        <begin position="1"/>
        <end position="16"/>
    </location>
</feature>
<name>A0AAW0F0L6_9TRYP</name>
<accession>A0AAW0F0L6</accession>
<feature type="region of interest" description="Disordered" evidence="1">
    <location>
        <begin position="1"/>
        <end position="24"/>
    </location>
</feature>
<gene>
    <name evidence="2" type="ORF">NESM_000861200</name>
</gene>
<evidence type="ECO:0000313" key="3">
    <source>
        <dbReference type="Proteomes" id="UP001430356"/>
    </source>
</evidence>
<dbReference type="EMBL" id="JAECZO010000191">
    <property type="protein sequence ID" value="KAK7198941.1"/>
    <property type="molecule type" value="Genomic_DNA"/>
</dbReference>